<dbReference type="Gene3D" id="1.10.287.130">
    <property type="match status" value="1"/>
</dbReference>
<proteinExistence type="predicted"/>
<dbReference type="PANTHER" id="PTHR43065">
    <property type="entry name" value="SENSOR HISTIDINE KINASE"/>
    <property type="match status" value="1"/>
</dbReference>
<reference evidence="11" key="1">
    <citation type="submission" date="2016-08" db="EMBL/GenBank/DDBJ databases">
        <title>Complete genome sequence of the organohalide-respiring Epsilonproteobacterium Sulfurospirillum halorespirans.</title>
        <authorList>
            <person name="Goris T."/>
            <person name="Zimmermann J."/>
            <person name="Schenz B."/>
            <person name="Lemos M."/>
            <person name="Hackermueller J."/>
            <person name="Diekert G."/>
        </authorList>
    </citation>
    <scope>NUCLEOTIDE SEQUENCE [LARGE SCALE GENOMIC DNA]</scope>
    <source>
        <strain>DSM 13726</strain>
        <strain evidence="11">PCE-M2</strain>
    </source>
</reference>
<evidence type="ECO:0000256" key="7">
    <source>
        <dbReference type="ARBA" id="ARBA00022840"/>
    </source>
</evidence>
<keyword evidence="8" id="KW-0902">Two-component regulatory system</keyword>
<dbReference type="InterPro" id="IPR004358">
    <property type="entry name" value="Sig_transdc_His_kin-like_C"/>
</dbReference>
<dbReference type="SUPFAM" id="SSF47384">
    <property type="entry name" value="Homodimeric domain of signal transducing histidine kinase"/>
    <property type="match status" value="1"/>
</dbReference>
<comment type="catalytic activity">
    <reaction evidence="1">
        <text>ATP + protein L-histidine = ADP + protein N-phospho-L-histidine.</text>
        <dbReference type="EC" id="2.7.13.3"/>
    </reaction>
</comment>
<dbReference type="EMBL" id="CP017111">
    <property type="protein sequence ID" value="AOO64938.1"/>
    <property type="molecule type" value="Genomic_DNA"/>
</dbReference>
<dbReference type="PROSITE" id="PS50109">
    <property type="entry name" value="HIS_KIN"/>
    <property type="match status" value="1"/>
</dbReference>
<evidence type="ECO:0000256" key="4">
    <source>
        <dbReference type="ARBA" id="ARBA00022679"/>
    </source>
</evidence>
<dbReference type="AlphaFoldDB" id="A0A1D7TIU0"/>
<keyword evidence="11" id="KW-1185">Reference proteome</keyword>
<name>A0A1D7TIU0_9BACT</name>
<dbReference type="InterPro" id="IPR036097">
    <property type="entry name" value="HisK_dim/P_sf"/>
</dbReference>
<sequence>MQQLNEQLLITFECVSAIGTSLQLREMMEHFLKVFSRKMGALASIYWTYDTKTHTYKQLCLNGKKAYQALFVTPSFAAPLQSIYFDQSSGKHLLHVKVGEDWIGLIFQASETEIELIKAIIASFESKLENAVHACKNHLELIEINQTLERRVEEEVLKNREKDQHILQQSRLAQMGEMISMIAHQWRQPLGSISAVAASIKLKTSLNRFDYTTPEGIETSKLFLGEAMSKIESYVQFLTHTIDDFRNFFKPNKQKESVTLAQLVNRTLEIIGKALEINGITINVETRSNHELFTYANEVTQVILNILKNAEDVIKEREIKRAQILITIENEGSWQIISIEDNAGGIPESVLPHIFEPYFSTKSEKNGTGLGLYMSKTIIEEHCGGEILASNTSMGAKFTIKLQEG</sequence>
<keyword evidence="4" id="KW-0808">Transferase</keyword>
<dbReference type="KEGG" id="shal:SHALO_1158"/>
<evidence type="ECO:0000256" key="5">
    <source>
        <dbReference type="ARBA" id="ARBA00022741"/>
    </source>
</evidence>
<dbReference type="GO" id="GO:0000155">
    <property type="term" value="F:phosphorelay sensor kinase activity"/>
    <property type="evidence" value="ECO:0007669"/>
    <property type="project" value="InterPro"/>
</dbReference>
<dbReference type="EC" id="2.7.13.3" evidence="2"/>
<keyword evidence="6 10" id="KW-0418">Kinase</keyword>
<evidence type="ECO:0000259" key="9">
    <source>
        <dbReference type="PROSITE" id="PS50109"/>
    </source>
</evidence>
<dbReference type="InterPro" id="IPR036890">
    <property type="entry name" value="HATPase_C_sf"/>
</dbReference>
<keyword evidence="5" id="KW-0547">Nucleotide-binding</keyword>
<evidence type="ECO:0000256" key="8">
    <source>
        <dbReference type="ARBA" id="ARBA00023012"/>
    </source>
</evidence>
<dbReference type="Pfam" id="PF02518">
    <property type="entry name" value="HATPase_c"/>
    <property type="match status" value="1"/>
</dbReference>
<dbReference type="PRINTS" id="PR00344">
    <property type="entry name" value="BCTRLSENSOR"/>
</dbReference>
<evidence type="ECO:0000256" key="2">
    <source>
        <dbReference type="ARBA" id="ARBA00012438"/>
    </source>
</evidence>
<evidence type="ECO:0000256" key="1">
    <source>
        <dbReference type="ARBA" id="ARBA00000085"/>
    </source>
</evidence>
<dbReference type="PATRIC" id="fig|1193502.14.peg.1175"/>
<dbReference type="RefSeq" id="WP_069477767.1">
    <property type="nucleotide sequence ID" value="NZ_CP017111.1"/>
</dbReference>
<dbReference type="InterPro" id="IPR005467">
    <property type="entry name" value="His_kinase_dom"/>
</dbReference>
<dbReference type="STRING" id="1193502.SHALO_1158"/>
<dbReference type="SMART" id="SM00387">
    <property type="entry name" value="HATPase_c"/>
    <property type="match status" value="1"/>
</dbReference>
<evidence type="ECO:0000256" key="3">
    <source>
        <dbReference type="ARBA" id="ARBA00022553"/>
    </source>
</evidence>
<dbReference type="Gene3D" id="3.30.565.10">
    <property type="entry name" value="Histidine kinase-like ATPase, C-terminal domain"/>
    <property type="match status" value="1"/>
</dbReference>
<evidence type="ECO:0000313" key="11">
    <source>
        <dbReference type="Proteomes" id="UP000094609"/>
    </source>
</evidence>
<keyword evidence="7" id="KW-0067">ATP-binding</keyword>
<dbReference type="InterPro" id="IPR003594">
    <property type="entry name" value="HATPase_dom"/>
</dbReference>
<accession>A0A1D7TIU0</accession>
<evidence type="ECO:0000313" key="10">
    <source>
        <dbReference type="EMBL" id="AOO64938.1"/>
    </source>
</evidence>
<protein>
    <recommendedName>
        <fullName evidence="2">histidine kinase</fullName>
        <ecNumber evidence="2">2.7.13.3</ecNumber>
    </recommendedName>
</protein>
<organism evidence="10 11">
    <name type="scientific">Sulfurospirillum halorespirans DSM 13726</name>
    <dbReference type="NCBI Taxonomy" id="1193502"/>
    <lineage>
        <taxon>Bacteria</taxon>
        <taxon>Pseudomonadati</taxon>
        <taxon>Campylobacterota</taxon>
        <taxon>Epsilonproteobacteria</taxon>
        <taxon>Campylobacterales</taxon>
        <taxon>Sulfurospirillaceae</taxon>
        <taxon>Sulfurospirillum</taxon>
    </lineage>
</organism>
<dbReference type="PANTHER" id="PTHR43065:SF10">
    <property type="entry name" value="PEROXIDE STRESS-ACTIVATED HISTIDINE KINASE MAK3"/>
    <property type="match status" value="1"/>
</dbReference>
<dbReference type="GO" id="GO:0005524">
    <property type="term" value="F:ATP binding"/>
    <property type="evidence" value="ECO:0007669"/>
    <property type="project" value="UniProtKB-KW"/>
</dbReference>
<dbReference type="Proteomes" id="UP000094609">
    <property type="component" value="Chromosome"/>
</dbReference>
<gene>
    <name evidence="10" type="ORF">SHALO_1158</name>
</gene>
<keyword evidence="3" id="KW-0597">Phosphoprotein</keyword>
<feature type="domain" description="Histidine kinase" evidence="9">
    <location>
        <begin position="181"/>
        <end position="405"/>
    </location>
</feature>
<dbReference type="SUPFAM" id="SSF55874">
    <property type="entry name" value="ATPase domain of HSP90 chaperone/DNA topoisomerase II/histidine kinase"/>
    <property type="match status" value="1"/>
</dbReference>
<evidence type="ECO:0000256" key="6">
    <source>
        <dbReference type="ARBA" id="ARBA00022777"/>
    </source>
</evidence>